<organism evidence="3 4">
    <name type="scientific">Desulfovibrio legallii</name>
    <dbReference type="NCBI Taxonomy" id="571438"/>
    <lineage>
        <taxon>Bacteria</taxon>
        <taxon>Pseudomonadati</taxon>
        <taxon>Thermodesulfobacteriota</taxon>
        <taxon>Desulfovibrionia</taxon>
        <taxon>Desulfovibrionales</taxon>
        <taxon>Desulfovibrionaceae</taxon>
        <taxon>Desulfovibrio</taxon>
    </lineage>
</organism>
<comment type="caution">
    <text evidence="3">The sequence shown here is derived from an EMBL/GenBank/DDBJ whole genome shotgun (WGS) entry which is preliminary data.</text>
</comment>
<gene>
    <name evidence="3" type="ORF">EB812_01900</name>
</gene>
<dbReference type="InterPro" id="IPR027849">
    <property type="entry name" value="DUF4434"/>
</dbReference>
<dbReference type="Proteomes" id="UP000292919">
    <property type="component" value="Unassembled WGS sequence"/>
</dbReference>
<dbReference type="Pfam" id="PF14488">
    <property type="entry name" value="DUF4434"/>
    <property type="match status" value="1"/>
</dbReference>
<feature type="chain" id="PRO_5026151833" evidence="1">
    <location>
        <begin position="19"/>
        <end position="348"/>
    </location>
</feature>
<evidence type="ECO:0000313" key="4">
    <source>
        <dbReference type="Proteomes" id="UP000292919"/>
    </source>
</evidence>
<dbReference type="EMBL" id="SIXC01000002">
    <property type="protein sequence ID" value="TBH81543.1"/>
    <property type="molecule type" value="Genomic_DNA"/>
</dbReference>
<dbReference type="InterPro" id="IPR017853">
    <property type="entry name" value="GH"/>
</dbReference>
<accession>A0A6H3FEM0</accession>
<evidence type="ECO:0000256" key="1">
    <source>
        <dbReference type="SAM" id="SignalP"/>
    </source>
</evidence>
<feature type="signal peptide" evidence="1">
    <location>
        <begin position="1"/>
        <end position="18"/>
    </location>
</feature>
<protein>
    <submittedName>
        <fullName evidence="3">DUF4434 domain-containing protein</fullName>
    </submittedName>
</protein>
<feature type="domain" description="DUF4434" evidence="2">
    <location>
        <begin position="32"/>
        <end position="318"/>
    </location>
</feature>
<keyword evidence="1" id="KW-0732">Signal</keyword>
<dbReference type="Gene3D" id="3.20.20.80">
    <property type="entry name" value="Glycosidases"/>
    <property type="match status" value="1"/>
</dbReference>
<keyword evidence="4" id="KW-1185">Reference proteome</keyword>
<dbReference type="AlphaFoldDB" id="A0A6H3FEM0"/>
<evidence type="ECO:0000259" key="2">
    <source>
        <dbReference type="Pfam" id="PF14488"/>
    </source>
</evidence>
<proteinExistence type="predicted"/>
<dbReference type="RefSeq" id="WP_118229622.1">
    <property type="nucleotide sequence ID" value="NZ_JAQDZC010000005.1"/>
</dbReference>
<reference evidence="3 4" key="1">
    <citation type="submission" date="2018-12" db="EMBL/GenBank/DDBJ databases">
        <title>First genome draft of Desulfovibrio legallis sp. nov.</title>
        <authorList>
            <person name="Ben Dhia O."/>
            <person name="Najjari A."/>
            <person name="Ferjani R."/>
            <person name="Fhoula I."/>
            <person name="Fardeau M.-L."/>
            <person name="Boudabbous A."/>
            <person name="Ouzari H.I."/>
        </authorList>
    </citation>
    <scope>NUCLEOTIDE SEQUENCE [LARGE SCALE GENOMIC DNA]</scope>
    <source>
        <strain evidence="3 4">H1T</strain>
    </source>
</reference>
<name>A0A6H3FEM0_9BACT</name>
<dbReference type="SUPFAM" id="SSF51445">
    <property type="entry name" value="(Trans)glycosidases"/>
    <property type="match status" value="1"/>
</dbReference>
<sequence length="348" mass="38176">MKRIVHFFVLLGLFWAPAAPSAWGRAAGPTFSGTFLQLWNAHAGWSGQQWQDLLASMRAIGVTEIVVQWSVDGIAPVHDDAQRVGPLRPALEKVLRAAHDQHMRVTLGLVHDREYWEKIKGDPEAVRRYFHQLCRVSLATAADVARLDPDRAALSGLYIPQEIDDQSWLEPARQAELLLFLKNLRAGLRTLAPDLPVAVSGFSNGYAAPEALEGLWRHILMQSGIDRVLFQDGVGVHKLREQEVGLFFHAVARAAASAGRLFTPVVETFTQVDGEPLNQKPFRAVPAQLARLQRQLASAGAAPHAGIVAFSLPEYCSPMGGEQAKALYAAYKDYYRPAATVPPGPDGK</sequence>
<evidence type="ECO:0000313" key="3">
    <source>
        <dbReference type="EMBL" id="TBH81543.1"/>
    </source>
</evidence>